<reference evidence="2 3" key="1">
    <citation type="submission" date="2020-06" db="EMBL/GenBank/DDBJ databases">
        <title>Transcriptomic and genomic resources for Thalictrum thalictroides and T. hernandezii: Facilitating candidate gene discovery in an emerging model plant lineage.</title>
        <authorList>
            <person name="Arias T."/>
            <person name="Riano-Pachon D.M."/>
            <person name="Di Stilio V.S."/>
        </authorList>
    </citation>
    <scope>NUCLEOTIDE SEQUENCE [LARGE SCALE GENOMIC DNA]</scope>
    <source>
        <strain evidence="3">cv. WT478/WT964</strain>
        <tissue evidence="2">Leaves</tissue>
    </source>
</reference>
<evidence type="ECO:0000313" key="3">
    <source>
        <dbReference type="Proteomes" id="UP000554482"/>
    </source>
</evidence>
<proteinExistence type="predicted"/>
<feature type="non-terminal residue" evidence="2">
    <location>
        <position position="100"/>
    </location>
</feature>
<protein>
    <submittedName>
        <fullName evidence="2">Uncharacterized protein</fullName>
    </submittedName>
</protein>
<sequence>LFSPYFTVENYSKVYEGSIKPDWNKELADIHPPLRPKAPGRPPMQRKRGLDEGPIRYGGKKQHRCSVCKGYNHNKSTCPGGGPKFETFLGAAAQGPAKKE</sequence>
<dbReference type="OrthoDB" id="1939383at2759"/>
<comment type="caution">
    <text evidence="2">The sequence shown here is derived from an EMBL/GenBank/DDBJ whole genome shotgun (WGS) entry which is preliminary data.</text>
</comment>
<dbReference type="AlphaFoldDB" id="A0A7J6XFR4"/>
<accession>A0A7J6XFR4</accession>
<dbReference type="EMBL" id="JABWDY010000892">
    <property type="protein sequence ID" value="KAF5207828.1"/>
    <property type="molecule type" value="Genomic_DNA"/>
</dbReference>
<dbReference type="Proteomes" id="UP000554482">
    <property type="component" value="Unassembled WGS sequence"/>
</dbReference>
<organism evidence="2 3">
    <name type="scientific">Thalictrum thalictroides</name>
    <name type="common">Rue-anemone</name>
    <name type="synonym">Anemone thalictroides</name>
    <dbReference type="NCBI Taxonomy" id="46969"/>
    <lineage>
        <taxon>Eukaryota</taxon>
        <taxon>Viridiplantae</taxon>
        <taxon>Streptophyta</taxon>
        <taxon>Embryophyta</taxon>
        <taxon>Tracheophyta</taxon>
        <taxon>Spermatophyta</taxon>
        <taxon>Magnoliopsida</taxon>
        <taxon>Ranunculales</taxon>
        <taxon>Ranunculaceae</taxon>
        <taxon>Thalictroideae</taxon>
        <taxon>Thalictrum</taxon>
    </lineage>
</organism>
<evidence type="ECO:0000256" key="1">
    <source>
        <dbReference type="SAM" id="MobiDB-lite"/>
    </source>
</evidence>
<keyword evidence="3" id="KW-1185">Reference proteome</keyword>
<feature type="region of interest" description="Disordered" evidence="1">
    <location>
        <begin position="30"/>
        <end position="60"/>
    </location>
</feature>
<feature type="compositionally biased region" description="Pro residues" evidence="1">
    <location>
        <begin position="33"/>
        <end position="42"/>
    </location>
</feature>
<gene>
    <name evidence="2" type="ORF">FRX31_002584</name>
</gene>
<evidence type="ECO:0000313" key="2">
    <source>
        <dbReference type="EMBL" id="KAF5207828.1"/>
    </source>
</evidence>
<name>A0A7J6XFR4_THATH</name>